<accession>A0ABT5KPM8</accession>
<evidence type="ECO:0000313" key="1">
    <source>
        <dbReference type="EMBL" id="MDC8784878.1"/>
    </source>
</evidence>
<proteinExistence type="predicted"/>
<comment type="caution">
    <text evidence="1">The sequence shown here is derived from an EMBL/GenBank/DDBJ whole genome shotgun (WGS) entry which is preliminary data.</text>
</comment>
<dbReference type="EMBL" id="JAQQXS010000005">
    <property type="protein sequence ID" value="MDC8784878.1"/>
    <property type="molecule type" value="Genomic_DNA"/>
</dbReference>
<sequence length="686" mass="70292">MDSHLHPSVTARQRYSLTALFAAVANLTACGGGGGASVDTPAPLPTTQSVQIAVIDGAIKGAVVCLDKNANGICDTGEPSGVTDASGKVSLDILIADVGKYPVIASIGTDAVDADHGAITTPYVLSAPADQPAVISPLTDMVQQHLVAAGGTTAAAESFVKAQTGLAASLFSNYISGGDATATIVARTVVLATQAQLDVLKTLVGTKDAAGNTIAQADINNAARQAIAAVLPAVAAAATDASVSGSSSAADKDKALAALATTLVSTQTGLDVTNAAATVASNKAPIDNSAASGTPAAGATLRAFTFTDANNWYYRAMESTAADNTPDANKFTHYYDVHSANVAGTVNTWGYNTDPGRQADQHWNGSAWVACPLGTRSSNSETDATGHRNYNYCDGFEVGTSLRTAQDISGKSLSDVITNQIRSFPGADSGVSYATFGPANMALLGTATFPDQSKLWAISVVPSTAAYAYDVRSSNVVSIFNAAVAAGGNAVTSSTVECAKVNSTNASAYRSAPATLEDMVAHSPGVPCVFAQGSNADGASLASNEWWSNSTLGLGSLPNAQTQPAGSGKYYTTTAALRMSFTGSGNGVNYYNCLVRNADGSIRNCSLLGTGSYKIEALGDARVMSFTGLPMMANRLSYKRIFVERGGQIFYGFQNQVGRTTYTLRLNLPAANALFTQLGMSPIVPQ</sequence>
<evidence type="ECO:0000313" key="2">
    <source>
        <dbReference type="Proteomes" id="UP001219862"/>
    </source>
</evidence>
<reference evidence="1 2" key="1">
    <citation type="submission" date="2022-10" db="EMBL/GenBank/DDBJ databases">
        <title>paucibacter sp. hw8 Genome sequencing.</title>
        <authorList>
            <person name="Park S."/>
        </authorList>
    </citation>
    <scope>NUCLEOTIDE SEQUENCE [LARGE SCALE GENOMIC DNA]</scope>
    <source>
        <strain evidence="2">hw8</strain>
    </source>
</reference>
<protein>
    <submittedName>
        <fullName evidence="1">Uncharacterized protein</fullName>
    </submittedName>
</protein>
<gene>
    <name evidence="1" type="ORF">PRZ01_06715</name>
</gene>
<name>A0ABT5KPM8_9BURK</name>
<dbReference type="Proteomes" id="UP001219862">
    <property type="component" value="Unassembled WGS sequence"/>
</dbReference>
<dbReference type="RefSeq" id="WP_273596001.1">
    <property type="nucleotide sequence ID" value="NZ_JAQQXS010000005.1"/>
</dbReference>
<keyword evidence="2" id="KW-1185">Reference proteome</keyword>
<organism evidence="1 2">
    <name type="scientific">Roseateles koreensis</name>
    <dbReference type="NCBI Taxonomy" id="2987526"/>
    <lineage>
        <taxon>Bacteria</taxon>
        <taxon>Pseudomonadati</taxon>
        <taxon>Pseudomonadota</taxon>
        <taxon>Betaproteobacteria</taxon>
        <taxon>Burkholderiales</taxon>
        <taxon>Sphaerotilaceae</taxon>
        <taxon>Roseateles</taxon>
    </lineage>
</organism>